<name>A0A0V1M1B5_9BILA</name>
<dbReference type="EMBL" id="JYDO01000363">
    <property type="protein sequence ID" value="KRZ65434.1"/>
    <property type="molecule type" value="Genomic_DNA"/>
</dbReference>
<dbReference type="Proteomes" id="UP000054843">
    <property type="component" value="Unassembled WGS sequence"/>
</dbReference>
<protein>
    <submittedName>
        <fullName evidence="2">Uncharacterized protein</fullName>
    </submittedName>
</protein>
<gene>
    <name evidence="1" type="ORF">T10_12955</name>
    <name evidence="2" type="ORF">T10_3526</name>
</gene>
<dbReference type="AlphaFoldDB" id="A0A0V1M1B5"/>
<proteinExistence type="predicted"/>
<accession>A0A0V1M1B5</accession>
<sequence length="100" mass="11306">MEMLMNENYAYSAVFYVHKCAEITFASRTGQFCPVKATVVLEIVVSEACAVIDQCLFLVETVPPSVKISVIFVIRNITSNDVPHRTEVTYSCQETKFMKM</sequence>
<keyword evidence="3" id="KW-1185">Reference proteome</keyword>
<evidence type="ECO:0000313" key="3">
    <source>
        <dbReference type="Proteomes" id="UP000054843"/>
    </source>
</evidence>
<reference evidence="2 3" key="1">
    <citation type="submission" date="2015-01" db="EMBL/GenBank/DDBJ databases">
        <title>Evolution of Trichinella species and genotypes.</title>
        <authorList>
            <person name="Korhonen P.K."/>
            <person name="Edoardo P."/>
            <person name="Giuseppe L.R."/>
            <person name="Gasser R.B."/>
        </authorList>
    </citation>
    <scope>NUCLEOTIDE SEQUENCE [LARGE SCALE GENOMIC DNA]</scope>
    <source>
        <strain evidence="2">ISS1980</strain>
    </source>
</reference>
<dbReference type="EMBL" id="JYDO01000402">
    <property type="protein sequence ID" value="KRZ65323.1"/>
    <property type="molecule type" value="Genomic_DNA"/>
</dbReference>
<evidence type="ECO:0000313" key="2">
    <source>
        <dbReference type="EMBL" id="KRZ65434.1"/>
    </source>
</evidence>
<organism evidence="2 3">
    <name type="scientific">Trichinella papuae</name>
    <dbReference type="NCBI Taxonomy" id="268474"/>
    <lineage>
        <taxon>Eukaryota</taxon>
        <taxon>Metazoa</taxon>
        <taxon>Ecdysozoa</taxon>
        <taxon>Nematoda</taxon>
        <taxon>Enoplea</taxon>
        <taxon>Dorylaimia</taxon>
        <taxon>Trichinellida</taxon>
        <taxon>Trichinellidae</taxon>
        <taxon>Trichinella</taxon>
    </lineage>
</organism>
<evidence type="ECO:0000313" key="1">
    <source>
        <dbReference type="EMBL" id="KRZ65323.1"/>
    </source>
</evidence>
<comment type="caution">
    <text evidence="2">The sequence shown here is derived from an EMBL/GenBank/DDBJ whole genome shotgun (WGS) entry which is preliminary data.</text>
</comment>